<keyword evidence="2" id="KW-0732">Signal</keyword>
<protein>
    <submittedName>
        <fullName evidence="4">TonB-dependent receptor</fullName>
    </submittedName>
</protein>
<accession>A0ABT0C557</accession>
<feature type="domain" description="TonB-dependent receptor plug" evidence="3">
    <location>
        <begin position="131"/>
        <end position="235"/>
    </location>
</feature>
<feature type="signal peptide" evidence="2">
    <location>
        <begin position="1"/>
        <end position="22"/>
    </location>
</feature>
<dbReference type="InterPro" id="IPR023996">
    <property type="entry name" value="TonB-dep_OMP_SusC/RagA"/>
</dbReference>
<keyword evidence="5" id="KW-1185">Reference proteome</keyword>
<dbReference type="InterPro" id="IPR012910">
    <property type="entry name" value="Plug_dom"/>
</dbReference>
<evidence type="ECO:0000313" key="4">
    <source>
        <dbReference type="EMBL" id="MCJ2382090.1"/>
    </source>
</evidence>
<evidence type="ECO:0000256" key="1">
    <source>
        <dbReference type="PROSITE-ProRule" id="PRU01360"/>
    </source>
</evidence>
<keyword evidence="1" id="KW-0472">Membrane</keyword>
<dbReference type="SUPFAM" id="SSF56935">
    <property type="entry name" value="Porins"/>
    <property type="match status" value="1"/>
</dbReference>
<comment type="subcellular location">
    <subcellularLocation>
        <location evidence="1">Cell outer membrane</location>
        <topology evidence="1">Multi-pass membrane protein</topology>
    </subcellularLocation>
</comment>
<dbReference type="Pfam" id="PF07715">
    <property type="entry name" value="Plug"/>
    <property type="match status" value="1"/>
</dbReference>
<comment type="caution">
    <text evidence="4">The sequence shown here is derived from an EMBL/GenBank/DDBJ whole genome shotgun (WGS) entry which is preliminary data.</text>
</comment>
<feature type="chain" id="PRO_5047332073" evidence="2">
    <location>
        <begin position="23"/>
        <end position="1033"/>
    </location>
</feature>
<keyword evidence="1" id="KW-0812">Transmembrane</keyword>
<dbReference type="Proteomes" id="UP001165444">
    <property type="component" value="Unassembled WGS sequence"/>
</dbReference>
<dbReference type="Gene3D" id="2.170.130.10">
    <property type="entry name" value="TonB-dependent receptor, plug domain"/>
    <property type="match status" value="1"/>
</dbReference>
<name>A0ABT0C557_9BACT</name>
<dbReference type="NCBIfam" id="TIGR04057">
    <property type="entry name" value="SusC_RagA_signa"/>
    <property type="match status" value="1"/>
</dbReference>
<gene>
    <name evidence="4" type="ORF">MUN53_15990</name>
</gene>
<dbReference type="NCBIfam" id="TIGR04056">
    <property type="entry name" value="OMP_RagA_SusC"/>
    <property type="match status" value="1"/>
</dbReference>
<dbReference type="InterPro" id="IPR023997">
    <property type="entry name" value="TonB-dep_OMP_SusC/RagA_CS"/>
</dbReference>
<evidence type="ECO:0000313" key="5">
    <source>
        <dbReference type="Proteomes" id="UP001165444"/>
    </source>
</evidence>
<keyword evidence="4" id="KW-0675">Receptor</keyword>
<dbReference type="InterPro" id="IPR039426">
    <property type="entry name" value="TonB-dep_rcpt-like"/>
</dbReference>
<dbReference type="PROSITE" id="PS52016">
    <property type="entry name" value="TONB_DEPENDENT_REC_3"/>
    <property type="match status" value="1"/>
</dbReference>
<evidence type="ECO:0000256" key="2">
    <source>
        <dbReference type="SAM" id="SignalP"/>
    </source>
</evidence>
<evidence type="ECO:0000259" key="3">
    <source>
        <dbReference type="Pfam" id="PF07715"/>
    </source>
</evidence>
<keyword evidence="1" id="KW-0998">Cell outer membrane</keyword>
<reference evidence="4 5" key="1">
    <citation type="submission" date="2022-03" db="EMBL/GenBank/DDBJ databases">
        <title>Parabacteroides sp. nov. isolated from swine feces.</title>
        <authorList>
            <person name="Bak J.E."/>
        </authorList>
    </citation>
    <scope>NUCLEOTIDE SEQUENCE [LARGE SCALE GENOMIC DNA]</scope>
    <source>
        <strain evidence="4 5">AGMB00274</strain>
    </source>
</reference>
<dbReference type="SUPFAM" id="SSF49464">
    <property type="entry name" value="Carboxypeptidase regulatory domain-like"/>
    <property type="match status" value="1"/>
</dbReference>
<dbReference type="RefSeq" id="WP_243326447.1">
    <property type="nucleotide sequence ID" value="NZ_JAKZMM010000055.1"/>
</dbReference>
<dbReference type="Pfam" id="PF13715">
    <property type="entry name" value="CarbopepD_reg_2"/>
    <property type="match status" value="1"/>
</dbReference>
<keyword evidence="1" id="KW-1134">Transmembrane beta strand</keyword>
<dbReference type="InterPro" id="IPR008969">
    <property type="entry name" value="CarboxyPept-like_regulatory"/>
</dbReference>
<dbReference type="Gene3D" id="2.60.40.1120">
    <property type="entry name" value="Carboxypeptidase-like, regulatory domain"/>
    <property type="match status" value="1"/>
</dbReference>
<organism evidence="4 5">
    <name type="scientific">Parabacteroides faecalis</name>
    <dbReference type="NCBI Taxonomy" id="2924040"/>
    <lineage>
        <taxon>Bacteria</taxon>
        <taxon>Pseudomonadati</taxon>
        <taxon>Bacteroidota</taxon>
        <taxon>Bacteroidia</taxon>
        <taxon>Bacteroidales</taxon>
        <taxon>Tannerellaceae</taxon>
        <taxon>Parabacteroides</taxon>
    </lineage>
</organism>
<sequence length="1033" mass="115013">MKKARWLMRFGCMVLLCNVAVDSVIGETSPIISQVKKETELRGRVTDAATGEVIIGASVMLEGTTIGAITDLDGNYSIPYPGGRHTVVASYLGYKEAKAVITGPQILDFNLHTDVVELEEAVVVGYGSQRKMSVIGAITTVDVADIKVPTGQISNSLAGRLAGVVAVQRSGEPGQSSNFWVRGISTFGENKNPLILVDGVERSLDLLDPEDIESFSILKDATATAVYGVRGANGVIIVNTRRGKEGQPNVNVKIQSGILAPTKLPKLANSATWASMYNIARTSRGAAPLYTAEEIEKYRTQSDPYLYPSVDWLDELMKDYTTAQRVNLNVTGGGKVARYYVSGSFYNENGLFISDPSHEWDSEINYKRYNFISNIDMSLHRTTTLKLNVNGALEMKHQPYSSISDIFSQAVSVSPNTVPLYYPDLDEFGKRRYAEMPGGISNPYNTLTQSGYNDNWWTKINAIMALEQDFSELVTPGLKATIKFSFDSNSWNQILRNGSPHTWYAKNRDANGQLIYEEGNLGSNTLGYTSYANGERALYLEGNITYNRVFEEKHNVGGLLLYNQRDYQIATGTAIGALPYRSQGLAGRLTYSYDDRYFIEGNFGYNGSENFARGHRFGFFPAAAIGWVVSNESFMKDKTPNIEMLKLKASLGQSGNDQIGGGRRFVYLPTIVSANGTNWGTSNTWVNGIAVGEYANENVSWETSTKLNVGIESQLYNSFRIQVDYFREKRDGIFVQRKSIPDYVGVTTMPWSNVGKMKNQGVDATLEYDKQFGDLYLSARGTFTFARNIQVNDDQPDYIDKYRNRNGQRYGQQYGLIALGLFRTQEEIDNSPSQFGVSYLKPGDIKYKDINGDGVIDTNDEVPIGYSDIPEIVYGFGLSANYKGFDLSLFFQGIANTTFFLGGAYFPFNYPNIGQTSFLADLEGKFFDPEKQNFDAELPLLYSEGWHGSNYQNSTWWQRSGAFLRLKNAEIGYSLPKSVTEKLLLRSLRIFLSGENLLTFSPDIKYWDPETGSQDGRGYPLMRTVNLGLNINF</sequence>
<dbReference type="EMBL" id="JAKZMM010000055">
    <property type="protein sequence ID" value="MCJ2382090.1"/>
    <property type="molecule type" value="Genomic_DNA"/>
</dbReference>
<dbReference type="InterPro" id="IPR037066">
    <property type="entry name" value="Plug_dom_sf"/>
</dbReference>
<comment type="similarity">
    <text evidence="1">Belongs to the TonB-dependent receptor family.</text>
</comment>
<keyword evidence="1" id="KW-0813">Transport</keyword>
<proteinExistence type="inferred from homology"/>